<sequence length="126" mass="12955">MRLAKPVGILSIFASVGIAQTTAPSLIVACGTSGVFTYTEEMTIQFTAGSDPVDIASGIFANDIADEWACGVCFSIDPLAIWSCEKGNTGPADPADFTITGITEVGGVFTVTGDYSGGISVECRDC</sequence>
<name>A0A518BQD2_9BACT</name>
<dbReference type="AlphaFoldDB" id="A0A518BQD2"/>
<accession>A0A518BQD2</accession>
<dbReference type="EMBL" id="CP036287">
    <property type="protein sequence ID" value="QDU69184.1"/>
    <property type="molecule type" value="Genomic_DNA"/>
</dbReference>
<protein>
    <submittedName>
        <fullName evidence="1">Uncharacterized protein</fullName>
    </submittedName>
</protein>
<dbReference type="Proteomes" id="UP000316921">
    <property type="component" value="Chromosome"/>
</dbReference>
<dbReference type="RefSeq" id="WP_145068854.1">
    <property type="nucleotide sequence ID" value="NZ_CP036287.1"/>
</dbReference>
<dbReference type="PROSITE" id="PS51257">
    <property type="entry name" value="PROKAR_LIPOPROTEIN"/>
    <property type="match status" value="1"/>
</dbReference>
<dbReference type="KEGG" id="pbap:Pla133_43010"/>
<organism evidence="1 2">
    <name type="scientific">Engelhardtia mirabilis</name>
    <dbReference type="NCBI Taxonomy" id="2528011"/>
    <lineage>
        <taxon>Bacteria</taxon>
        <taxon>Pseudomonadati</taxon>
        <taxon>Planctomycetota</taxon>
        <taxon>Planctomycetia</taxon>
        <taxon>Planctomycetia incertae sedis</taxon>
        <taxon>Engelhardtia</taxon>
    </lineage>
</organism>
<evidence type="ECO:0000313" key="2">
    <source>
        <dbReference type="Proteomes" id="UP000316921"/>
    </source>
</evidence>
<gene>
    <name evidence="1" type="ORF">Pla133_43010</name>
</gene>
<proteinExistence type="predicted"/>
<evidence type="ECO:0000313" key="1">
    <source>
        <dbReference type="EMBL" id="QDU69184.1"/>
    </source>
</evidence>
<keyword evidence="2" id="KW-1185">Reference proteome</keyword>
<reference evidence="1 2" key="1">
    <citation type="submission" date="2019-02" db="EMBL/GenBank/DDBJ databases">
        <title>Deep-cultivation of Planctomycetes and their phenomic and genomic characterization uncovers novel biology.</title>
        <authorList>
            <person name="Wiegand S."/>
            <person name="Jogler M."/>
            <person name="Boedeker C."/>
            <person name="Pinto D."/>
            <person name="Vollmers J."/>
            <person name="Rivas-Marin E."/>
            <person name="Kohn T."/>
            <person name="Peeters S.H."/>
            <person name="Heuer A."/>
            <person name="Rast P."/>
            <person name="Oberbeckmann S."/>
            <person name="Bunk B."/>
            <person name="Jeske O."/>
            <person name="Meyerdierks A."/>
            <person name="Storesund J.E."/>
            <person name="Kallscheuer N."/>
            <person name="Luecker S."/>
            <person name="Lage O.M."/>
            <person name="Pohl T."/>
            <person name="Merkel B.J."/>
            <person name="Hornburger P."/>
            <person name="Mueller R.-W."/>
            <person name="Bruemmer F."/>
            <person name="Labrenz M."/>
            <person name="Spormann A.M."/>
            <person name="Op den Camp H."/>
            <person name="Overmann J."/>
            <person name="Amann R."/>
            <person name="Jetten M.S.M."/>
            <person name="Mascher T."/>
            <person name="Medema M.H."/>
            <person name="Devos D.P."/>
            <person name="Kaster A.-K."/>
            <person name="Ovreas L."/>
            <person name="Rohde M."/>
            <person name="Galperin M.Y."/>
            <person name="Jogler C."/>
        </authorList>
    </citation>
    <scope>NUCLEOTIDE SEQUENCE [LARGE SCALE GENOMIC DNA]</scope>
    <source>
        <strain evidence="1 2">Pla133</strain>
    </source>
</reference>